<gene>
    <name evidence="3" type="ORF">CAP_4045</name>
</gene>
<dbReference type="Pfam" id="PF09937">
    <property type="entry name" value="DUF2169"/>
    <property type="match status" value="1"/>
</dbReference>
<keyword evidence="4" id="KW-1185">Reference proteome</keyword>
<evidence type="ECO:0000259" key="2">
    <source>
        <dbReference type="Pfam" id="PF09937"/>
    </source>
</evidence>
<reference evidence="3 4" key="1">
    <citation type="submission" date="2013-05" db="EMBL/GenBank/DDBJ databases">
        <title>Genome assembly of Chondromyces apiculatus DSM 436.</title>
        <authorList>
            <person name="Sharma G."/>
            <person name="Khatri I."/>
            <person name="Kaur C."/>
            <person name="Mayilraj S."/>
            <person name="Subramanian S."/>
        </authorList>
    </citation>
    <scope>NUCLEOTIDE SEQUENCE [LARGE SCALE GENOMIC DNA]</scope>
    <source>
        <strain evidence="3 4">DSM 436</strain>
    </source>
</reference>
<dbReference type="Proteomes" id="UP000019678">
    <property type="component" value="Unassembled WGS sequence"/>
</dbReference>
<proteinExistence type="predicted"/>
<evidence type="ECO:0000313" key="4">
    <source>
        <dbReference type="Proteomes" id="UP000019678"/>
    </source>
</evidence>
<dbReference type="EMBL" id="ASRX01000003">
    <property type="protein sequence ID" value="EYF08515.1"/>
    <property type="molecule type" value="Genomic_DNA"/>
</dbReference>
<dbReference type="AlphaFoldDB" id="A0A017TI54"/>
<comment type="caution">
    <text evidence="3">The sequence shown here is derived from an EMBL/GenBank/DDBJ whole genome shotgun (WGS) entry which is preliminary data.</text>
</comment>
<dbReference type="STRING" id="1192034.CAP_4045"/>
<organism evidence="3 4">
    <name type="scientific">Chondromyces apiculatus DSM 436</name>
    <dbReference type="NCBI Taxonomy" id="1192034"/>
    <lineage>
        <taxon>Bacteria</taxon>
        <taxon>Pseudomonadati</taxon>
        <taxon>Myxococcota</taxon>
        <taxon>Polyangia</taxon>
        <taxon>Polyangiales</taxon>
        <taxon>Polyangiaceae</taxon>
        <taxon>Chondromyces</taxon>
    </lineage>
</organism>
<dbReference type="eggNOG" id="COG5351">
    <property type="taxonomic scope" value="Bacteria"/>
</dbReference>
<protein>
    <recommendedName>
        <fullName evidence="2">DUF2169 domain-containing protein</fullName>
    </recommendedName>
</protein>
<feature type="domain" description="DUF2169" evidence="2">
    <location>
        <begin position="26"/>
        <end position="314"/>
    </location>
</feature>
<evidence type="ECO:0000256" key="1">
    <source>
        <dbReference type="SAM" id="MobiDB-lite"/>
    </source>
</evidence>
<evidence type="ECO:0000313" key="3">
    <source>
        <dbReference type="EMBL" id="EYF08515.1"/>
    </source>
</evidence>
<sequence length="334" mass="36642">MNEGRIMSFANATPYMALDVPMQDHEGREFVVAIVKASFAVTASGKLAPAEPVSIRLNDALWYPDAIESSLKLPSDLCIEKQGTDVVVVGHAISAHPVEVMDVAVKVGGVVVPLRVHGQRMFYRSMMGVSIGPAAPFERMPVVYERAWGGASDDLWIVESRNPAGRGVARKPKDLVDTPAPQIEHPALPHTSADDEHPPVGFGAIRSHWSPRKEYVGTFDEVWERTRSPMLPADFDVRFNNVAHPSLRFEAPLLAGEAIAVLGMSPEGLVQFEIPEIAVRIVGRSDLSGRVEARPTVDTVLILPEEGRVELTLRKAFRLGRGRDVLRELRVEQA</sequence>
<accession>A0A017TI54</accession>
<dbReference type="InterPro" id="IPR018683">
    <property type="entry name" value="DUF2169"/>
</dbReference>
<name>A0A017TI54_9BACT</name>
<feature type="region of interest" description="Disordered" evidence="1">
    <location>
        <begin position="168"/>
        <end position="197"/>
    </location>
</feature>